<dbReference type="InterPro" id="IPR023799">
    <property type="entry name" value="RbfA_dom_sf"/>
</dbReference>
<comment type="caution">
    <text evidence="1">The sequence shown here is derived from an EMBL/GenBank/DDBJ whole genome shotgun (WGS) entry which is preliminary data.</text>
</comment>
<dbReference type="SUPFAM" id="SSF89919">
    <property type="entry name" value="Ribosome-binding factor A, RbfA"/>
    <property type="match status" value="1"/>
</dbReference>
<name>A0A6G0TI45_APHGL</name>
<protein>
    <recommendedName>
        <fullName evidence="3">Ribosome-binding factor A, mitochondrial</fullName>
    </recommendedName>
</protein>
<evidence type="ECO:0000313" key="1">
    <source>
        <dbReference type="EMBL" id="KAE9532705.1"/>
    </source>
</evidence>
<proteinExistence type="predicted"/>
<dbReference type="OrthoDB" id="418445at2759"/>
<dbReference type="PANTHER" id="PTHR14725:SF0">
    <property type="entry name" value="RIBOSOME-BINDING FACTOR A, MITOCHONDRIAL-RELATED"/>
    <property type="match status" value="1"/>
</dbReference>
<dbReference type="Proteomes" id="UP000475862">
    <property type="component" value="Unassembled WGS sequence"/>
</dbReference>
<organism evidence="1 2">
    <name type="scientific">Aphis glycines</name>
    <name type="common">Soybean aphid</name>
    <dbReference type="NCBI Taxonomy" id="307491"/>
    <lineage>
        <taxon>Eukaryota</taxon>
        <taxon>Metazoa</taxon>
        <taxon>Ecdysozoa</taxon>
        <taxon>Arthropoda</taxon>
        <taxon>Hexapoda</taxon>
        <taxon>Insecta</taxon>
        <taxon>Pterygota</taxon>
        <taxon>Neoptera</taxon>
        <taxon>Paraneoptera</taxon>
        <taxon>Hemiptera</taxon>
        <taxon>Sternorrhyncha</taxon>
        <taxon>Aphidomorpha</taxon>
        <taxon>Aphidoidea</taxon>
        <taxon>Aphididae</taxon>
        <taxon>Aphidini</taxon>
        <taxon>Aphis</taxon>
        <taxon>Aphis</taxon>
    </lineage>
</organism>
<dbReference type="AlphaFoldDB" id="A0A6G0TI45"/>
<gene>
    <name evidence="1" type="ORF">AGLY_009786</name>
</gene>
<dbReference type="PANTHER" id="PTHR14725">
    <property type="entry name" value="RIBOSOME-BINDING FACTOR A, MITOCHONDRIAL-RELATED"/>
    <property type="match status" value="1"/>
</dbReference>
<keyword evidence="2" id="KW-1185">Reference proteome</keyword>
<dbReference type="Gene3D" id="3.30.300.20">
    <property type="match status" value="1"/>
</dbReference>
<evidence type="ECO:0008006" key="3">
    <source>
        <dbReference type="Google" id="ProtNLM"/>
    </source>
</evidence>
<reference evidence="1 2" key="1">
    <citation type="submission" date="2019-08" db="EMBL/GenBank/DDBJ databases">
        <title>The genome of the soybean aphid Biotype 1, its phylome, world population structure and adaptation to the North American continent.</title>
        <authorList>
            <person name="Giordano R."/>
            <person name="Donthu R.K."/>
            <person name="Hernandez A.G."/>
            <person name="Wright C.L."/>
            <person name="Zimin A.V."/>
        </authorList>
    </citation>
    <scope>NUCLEOTIDE SEQUENCE [LARGE SCALE GENOMIC DNA]</scope>
    <source>
        <tissue evidence="1">Whole aphids</tissue>
    </source>
</reference>
<dbReference type="InterPro" id="IPR039212">
    <property type="entry name" value="RBFA_mitochondrial"/>
</dbReference>
<sequence>MFHKFQSTSLLLIRSNIKMLKCNASSLDGKMMNKVMGFSRKTKKIWYKPNVTTNPTFEELMKQTTKNNAGRQTNKRVAVLNKLLMKNLTDLMATGENSEKLIGYGLEISKASKQYIPVGKPTFRSVLIKVFKTSFCIYAHVYLNVCIAGDYKSVKVYWMAGKSEDDSQLDELLHTLSGPLRHELSVLRIMGEVPRIQFIKDKTYANVAAVDRLLNKADFGEDFVPTCSTLLNNHPTIFTNIDPEIKKKIKELEDSENLTEENNDEVIIPEMKMDVMGLDHSAIMTRLNMAIQKSKAPHRQSHAVHNVIKNTISEHTEETQYLSFTDFVKKRKIQEAKSLGRRRSRSIEREMYDKDVSYQYEEEEDVNIDEYPFKIDN</sequence>
<accession>A0A6G0TI45</accession>
<dbReference type="EMBL" id="VYZN01000038">
    <property type="protein sequence ID" value="KAE9532705.1"/>
    <property type="molecule type" value="Genomic_DNA"/>
</dbReference>
<evidence type="ECO:0000313" key="2">
    <source>
        <dbReference type="Proteomes" id="UP000475862"/>
    </source>
</evidence>
<dbReference type="InterPro" id="IPR015946">
    <property type="entry name" value="KH_dom-like_a/b"/>
</dbReference>